<evidence type="ECO:0000256" key="2">
    <source>
        <dbReference type="ARBA" id="ARBA00006523"/>
    </source>
</evidence>
<evidence type="ECO:0000313" key="11">
    <source>
        <dbReference type="EMBL" id="OPA80651.1"/>
    </source>
</evidence>
<keyword evidence="6 9" id="KW-0812">Transmembrane</keyword>
<evidence type="ECO:0000259" key="10">
    <source>
        <dbReference type="PROSITE" id="PS50850"/>
    </source>
</evidence>
<dbReference type="AlphaFoldDB" id="A0A1T2XLA8"/>
<evidence type="ECO:0000256" key="7">
    <source>
        <dbReference type="ARBA" id="ARBA00022989"/>
    </source>
</evidence>
<comment type="caution">
    <text evidence="11">The sequence shown here is derived from an EMBL/GenBank/DDBJ whole genome shotgun (WGS) entry which is preliminary data.</text>
</comment>
<dbReference type="Pfam" id="PF07690">
    <property type="entry name" value="MFS_1"/>
    <property type="match status" value="1"/>
</dbReference>
<dbReference type="GO" id="GO:0022857">
    <property type="term" value="F:transmembrane transporter activity"/>
    <property type="evidence" value="ECO:0007669"/>
    <property type="project" value="InterPro"/>
</dbReference>
<feature type="transmembrane region" description="Helical" evidence="9">
    <location>
        <begin position="336"/>
        <end position="358"/>
    </location>
</feature>
<evidence type="ECO:0000256" key="5">
    <source>
        <dbReference type="ARBA" id="ARBA00022597"/>
    </source>
</evidence>
<keyword evidence="12" id="KW-1185">Reference proteome</keyword>
<dbReference type="PANTHER" id="PTHR23535">
    <property type="entry name" value="SUGAR EFFLUX TRANSPORTER A-RELATED"/>
    <property type="match status" value="1"/>
</dbReference>
<dbReference type="PANTHER" id="PTHR23535:SF2">
    <property type="entry name" value="SUGAR EFFLUX TRANSPORTER A-RELATED"/>
    <property type="match status" value="1"/>
</dbReference>
<evidence type="ECO:0000256" key="4">
    <source>
        <dbReference type="ARBA" id="ARBA00022475"/>
    </source>
</evidence>
<dbReference type="GO" id="GO:0005886">
    <property type="term" value="C:plasma membrane"/>
    <property type="evidence" value="ECO:0007669"/>
    <property type="project" value="UniProtKB-SubCell"/>
</dbReference>
<feature type="transmembrane region" description="Helical" evidence="9">
    <location>
        <begin position="12"/>
        <end position="34"/>
    </location>
</feature>
<keyword evidence="3" id="KW-0813">Transport</keyword>
<feature type="transmembrane region" description="Helical" evidence="9">
    <location>
        <begin position="364"/>
        <end position="381"/>
    </location>
</feature>
<keyword evidence="4" id="KW-1003">Cell membrane</keyword>
<evidence type="ECO:0000313" key="12">
    <source>
        <dbReference type="Proteomes" id="UP000190188"/>
    </source>
</evidence>
<dbReference type="CDD" id="cd17471">
    <property type="entry name" value="MFS_Set"/>
    <property type="match status" value="1"/>
</dbReference>
<feature type="transmembrane region" description="Helical" evidence="9">
    <location>
        <begin position="46"/>
        <end position="64"/>
    </location>
</feature>
<keyword evidence="7 9" id="KW-1133">Transmembrane helix</keyword>
<dbReference type="InterPro" id="IPR020846">
    <property type="entry name" value="MFS_dom"/>
</dbReference>
<dbReference type="EMBL" id="MSZX01000002">
    <property type="protein sequence ID" value="OPA80651.1"/>
    <property type="molecule type" value="Genomic_DNA"/>
</dbReference>
<feature type="transmembrane region" description="Helical" evidence="9">
    <location>
        <begin position="141"/>
        <end position="162"/>
    </location>
</feature>
<evidence type="ECO:0000256" key="9">
    <source>
        <dbReference type="SAM" id="Phobius"/>
    </source>
</evidence>
<feature type="domain" description="Major facilitator superfamily (MFS) profile" evidence="10">
    <location>
        <begin position="9"/>
        <end position="388"/>
    </location>
</feature>
<organism evidence="11 12">
    <name type="scientific">Paenibacillus selenitireducens</name>
    <dbReference type="NCBI Taxonomy" id="1324314"/>
    <lineage>
        <taxon>Bacteria</taxon>
        <taxon>Bacillati</taxon>
        <taxon>Bacillota</taxon>
        <taxon>Bacilli</taxon>
        <taxon>Bacillales</taxon>
        <taxon>Paenibacillaceae</taxon>
        <taxon>Paenibacillus</taxon>
    </lineage>
</organism>
<accession>A0A1T2XLA8</accession>
<dbReference type="Proteomes" id="UP000190188">
    <property type="component" value="Unassembled WGS sequence"/>
</dbReference>
<dbReference type="InterPro" id="IPR036259">
    <property type="entry name" value="MFS_trans_sf"/>
</dbReference>
<dbReference type="SUPFAM" id="SSF103473">
    <property type="entry name" value="MFS general substrate transporter"/>
    <property type="match status" value="1"/>
</dbReference>
<evidence type="ECO:0000256" key="3">
    <source>
        <dbReference type="ARBA" id="ARBA00022448"/>
    </source>
</evidence>
<reference evidence="11 12" key="1">
    <citation type="submission" date="2017-01" db="EMBL/GenBank/DDBJ databases">
        <title>Genome analysis of Paenibacillus selenitrireducens ES3-24.</title>
        <authorList>
            <person name="Xu D."/>
            <person name="Yao R."/>
            <person name="Zheng S."/>
        </authorList>
    </citation>
    <scope>NUCLEOTIDE SEQUENCE [LARGE SCALE GENOMIC DNA]</scope>
    <source>
        <strain evidence="11 12">ES3-24</strain>
    </source>
</reference>
<evidence type="ECO:0000256" key="6">
    <source>
        <dbReference type="ARBA" id="ARBA00022692"/>
    </source>
</evidence>
<comment type="similarity">
    <text evidence="2">Belongs to the major facilitator superfamily. Set transporter family.</text>
</comment>
<proteinExistence type="inferred from homology"/>
<evidence type="ECO:0000256" key="1">
    <source>
        <dbReference type="ARBA" id="ARBA00004651"/>
    </source>
</evidence>
<feature type="transmembrane region" description="Helical" evidence="9">
    <location>
        <begin position="250"/>
        <end position="271"/>
    </location>
</feature>
<name>A0A1T2XLA8_9BACL</name>
<dbReference type="InterPro" id="IPR011701">
    <property type="entry name" value="MFS"/>
</dbReference>
<evidence type="ECO:0000256" key="8">
    <source>
        <dbReference type="ARBA" id="ARBA00023136"/>
    </source>
</evidence>
<feature type="transmembrane region" description="Helical" evidence="9">
    <location>
        <begin position="76"/>
        <end position="92"/>
    </location>
</feature>
<protein>
    <submittedName>
        <fullName evidence="11">MFS transporter</fullName>
    </submittedName>
</protein>
<keyword evidence="5" id="KW-0762">Sugar transport</keyword>
<feature type="transmembrane region" description="Helical" evidence="9">
    <location>
        <begin position="212"/>
        <end position="238"/>
    </location>
</feature>
<sequence length="398" mass="42764">MIKLLRIENYSLFIISMTLLGIAMSLTGPFLSLYCTEVLGMSTGAFGLFMATLSLCGVIVNSLIASRSDKGMDRKIIIMVATMSYAMGYGSYLVFHNYYVLLVVVALFIGIGSPAMSQIFASARESLIESESQDTTFANSLLRSLFSLGFLIGPLVGTVLLTNVGYKGVFSGTSIIFLIITVSVFLFLKPMPKKIGAMSISQDKSPLRQKQVLVPFIALIILFICHSTNYINTALFIVHTLNGTKADVGIVTSLCAGLEVPIMIGLGLLSARVSSRSLMISGCLVGLSYYAVMLVSTQVWQIVAAQLLQATFVAILMSIGLSYFQELMPHMAGTATTMFSNATIIGNLVGNISGGFFAQVAGYRNVYLMCLMLGAAALFLFTRTKAQTVNEGVTVAHS</sequence>
<dbReference type="PROSITE" id="PS50850">
    <property type="entry name" value="MFS"/>
    <property type="match status" value="1"/>
</dbReference>
<feature type="transmembrane region" description="Helical" evidence="9">
    <location>
        <begin position="278"/>
        <end position="296"/>
    </location>
</feature>
<feature type="transmembrane region" description="Helical" evidence="9">
    <location>
        <begin position="168"/>
        <end position="188"/>
    </location>
</feature>
<gene>
    <name evidence="11" type="ORF">BVG16_07480</name>
</gene>
<keyword evidence="8 9" id="KW-0472">Membrane</keyword>
<feature type="transmembrane region" description="Helical" evidence="9">
    <location>
        <begin position="302"/>
        <end position="324"/>
    </location>
</feature>
<dbReference type="Gene3D" id="1.20.1250.20">
    <property type="entry name" value="MFS general substrate transporter like domains"/>
    <property type="match status" value="2"/>
</dbReference>
<feature type="transmembrane region" description="Helical" evidence="9">
    <location>
        <begin position="98"/>
        <end position="120"/>
    </location>
</feature>
<comment type="subcellular location">
    <subcellularLocation>
        <location evidence="1">Cell membrane</location>
        <topology evidence="1">Multi-pass membrane protein</topology>
    </subcellularLocation>
</comment>